<proteinExistence type="predicted"/>
<keyword evidence="2" id="KW-1185">Reference proteome</keyword>
<gene>
    <name evidence="1" type="ORF">E5988_07900</name>
</gene>
<dbReference type="GO" id="GO:0008168">
    <property type="term" value="F:methyltransferase activity"/>
    <property type="evidence" value="ECO:0007669"/>
    <property type="project" value="UniProtKB-KW"/>
</dbReference>
<protein>
    <submittedName>
        <fullName evidence="1">Class I SAM-dependent methyltransferase</fullName>
    </submittedName>
</protein>
<dbReference type="EMBL" id="SSTI01000005">
    <property type="protein sequence ID" value="THG40273.1"/>
    <property type="molecule type" value="Genomic_DNA"/>
</dbReference>
<dbReference type="Proteomes" id="UP000308038">
    <property type="component" value="Unassembled WGS sequence"/>
</dbReference>
<dbReference type="Gene3D" id="3.40.50.150">
    <property type="entry name" value="Vaccinia Virus protein VP39"/>
    <property type="match status" value="1"/>
</dbReference>
<keyword evidence="1" id="KW-0808">Transferase</keyword>
<keyword evidence="1" id="KW-0489">Methyltransferase</keyword>
<evidence type="ECO:0000313" key="1">
    <source>
        <dbReference type="EMBL" id="THG40273.1"/>
    </source>
</evidence>
<reference evidence="1 2" key="1">
    <citation type="submission" date="2019-04" db="EMBL/GenBank/DDBJ databases">
        <title>Microbes associate with the intestines of laboratory mice.</title>
        <authorList>
            <person name="Navarre W."/>
            <person name="Wong E."/>
            <person name="Huang K.C."/>
            <person name="Tropini C."/>
            <person name="Ng K."/>
            <person name="Yu B."/>
        </authorList>
    </citation>
    <scope>NUCLEOTIDE SEQUENCE [LARGE SCALE GENOMIC DNA]</scope>
    <source>
        <strain evidence="1 2">NM83_B4-11</strain>
    </source>
</reference>
<sequence>MTIVNLGAPTLDDGCYHLRPGDACHMADHPANTFDIVHSNSVIEHVGHWREMTAMAAEVRRLAPHYFVQTPNMWFPLEPHFRTLGFHWLPEALRMELLMRRGFGFRARQDNVGAAIANVQSVNLLTARQMQHLFPDAVIERERVMGLTKSLIAIR</sequence>
<dbReference type="GO" id="GO:0032259">
    <property type="term" value="P:methylation"/>
    <property type="evidence" value="ECO:0007669"/>
    <property type="project" value="UniProtKB-KW"/>
</dbReference>
<dbReference type="SUPFAM" id="SSF53335">
    <property type="entry name" value="S-adenosyl-L-methionine-dependent methyltransferases"/>
    <property type="match status" value="1"/>
</dbReference>
<accession>A0ABY2QHU6</accession>
<dbReference type="InterPro" id="IPR029063">
    <property type="entry name" value="SAM-dependent_MTases_sf"/>
</dbReference>
<name>A0ABY2QHU6_9SPHN</name>
<evidence type="ECO:0000313" key="2">
    <source>
        <dbReference type="Proteomes" id="UP000308038"/>
    </source>
</evidence>
<comment type="caution">
    <text evidence="1">The sequence shown here is derived from an EMBL/GenBank/DDBJ whole genome shotgun (WGS) entry which is preliminary data.</text>
</comment>
<organism evidence="1 2">
    <name type="scientific">Sphingomonas olei</name>
    <dbReference type="NCBI Taxonomy" id="1886787"/>
    <lineage>
        <taxon>Bacteria</taxon>
        <taxon>Pseudomonadati</taxon>
        <taxon>Pseudomonadota</taxon>
        <taxon>Alphaproteobacteria</taxon>
        <taxon>Sphingomonadales</taxon>
        <taxon>Sphingomonadaceae</taxon>
        <taxon>Sphingomonas</taxon>
    </lineage>
</organism>